<dbReference type="EMBL" id="QUSF01007865">
    <property type="protein sequence ID" value="RLV62388.1"/>
    <property type="molecule type" value="Genomic_DNA"/>
</dbReference>
<organism evidence="2 3">
    <name type="scientific">Chloebia gouldiae</name>
    <name type="common">Gouldian finch</name>
    <name type="synonym">Erythrura gouldiae</name>
    <dbReference type="NCBI Taxonomy" id="44316"/>
    <lineage>
        <taxon>Eukaryota</taxon>
        <taxon>Metazoa</taxon>
        <taxon>Chordata</taxon>
        <taxon>Craniata</taxon>
        <taxon>Vertebrata</taxon>
        <taxon>Euteleostomi</taxon>
        <taxon>Archelosauria</taxon>
        <taxon>Archosauria</taxon>
        <taxon>Dinosauria</taxon>
        <taxon>Saurischia</taxon>
        <taxon>Theropoda</taxon>
        <taxon>Coelurosauria</taxon>
        <taxon>Aves</taxon>
        <taxon>Neognathae</taxon>
        <taxon>Neoaves</taxon>
        <taxon>Telluraves</taxon>
        <taxon>Australaves</taxon>
        <taxon>Passeriformes</taxon>
        <taxon>Passeroidea</taxon>
        <taxon>Passeridae</taxon>
        <taxon>Chloebia</taxon>
    </lineage>
</organism>
<protein>
    <submittedName>
        <fullName evidence="2">Uncharacterized protein</fullName>
    </submittedName>
</protein>
<sequence>GGGVSLAGAEPGAAAAAVPATAAGGRCWSHCGSARPPGGAARAGAAPACRPHAVPRALPPPLQGSHRDDAAAGMRDEGPSAPPRDPPEQPGSSGTLPSIALGPSPASS</sequence>
<comment type="caution">
    <text evidence="2">The sequence shown here is derived from an EMBL/GenBank/DDBJ whole genome shotgun (WGS) entry which is preliminary data.</text>
</comment>
<dbReference type="Proteomes" id="UP000276834">
    <property type="component" value="Unassembled WGS sequence"/>
</dbReference>
<evidence type="ECO:0000256" key="1">
    <source>
        <dbReference type="SAM" id="MobiDB-lite"/>
    </source>
</evidence>
<keyword evidence="3" id="KW-1185">Reference proteome</keyword>
<feature type="compositionally biased region" description="Basic and acidic residues" evidence="1">
    <location>
        <begin position="65"/>
        <end position="78"/>
    </location>
</feature>
<proteinExistence type="predicted"/>
<feature type="non-terminal residue" evidence="2">
    <location>
        <position position="1"/>
    </location>
</feature>
<dbReference type="AlphaFoldDB" id="A0A3L8Q5B2"/>
<gene>
    <name evidence="2" type="ORF">DV515_00019367</name>
</gene>
<name>A0A3L8Q5B2_CHLGU</name>
<feature type="non-terminal residue" evidence="2">
    <location>
        <position position="108"/>
    </location>
</feature>
<evidence type="ECO:0000313" key="2">
    <source>
        <dbReference type="EMBL" id="RLV62388.1"/>
    </source>
</evidence>
<evidence type="ECO:0000313" key="3">
    <source>
        <dbReference type="Proteomes" id="UP000276834"/>
    </source>
</evidence>
<feature type="region of interest" description="Disordered" evidence="1">
    <location>
        <begin position="51"/>
        <end position="108"/>
    </location>
</feature>
<accession>A0A3L8Q5B2</accession>
<reference evidence="2 3" key="1">
    <citation type="journal article" date="2018" name="Proc. R. Soc. B">
        <title>A non-coding region near Follistatin controls head colour polymorphism in the Gouldian finch.</title>
        <authorList>
            <person name="Toomey M.B."/>
            <person name="Marques C.I."/>
            <person name="Andrade P."/>
            <person name="Araujo P.M."/>
            <person name="Sabatino S."/>
            <person name="Gazda M.A."/>
            <person name="Afonso S."/>
            <person name="Lopes R.J."/>
            <person name="Corbo J.C."/>
            <person name="Carneiro M."/>
        </authorList>
    </citation>
    <scope>NUCLEOTIDE SEQUENCE [LARGE SCALE GENOMIC DNA]</scope>
    <source>
        <strain evidence="2">Red01</strain>
        <tissue evidence="2">Muscle</tissue>
    </source>
</reference>